<accession>A0A8H5FXH8</accession>
<evidence type="ECO:0000313" key="1">
    <source>
        <dbReference type="EMBL" id="KAF5352796.1"/>
    </source>
</evidence>
<evidence type="ECO:0000313" key="2">
    <source>
        <dbReference type="Proteomes" id="UP000559027"/>
    </source>
</evidence>
<protein>
    <submittedName>
        <fullName evidence="1">Uncharacterized protein</fullName>
    </submittedName>
</protein>
<comment type="caution">
    <text evidence="1">The sequence shown here is derived from an EMBL/GenBank/DDBJ whole genome shotgun (WGS) entry which is preliminary data.</text>
</comment>
<name>A0A8H5FXH8_9AGAR</name>
<dbReference type="Proteomes" id="UP000559027">
    <property type="component" value="Unassembled WGS sequence"/>
</dbReference>
<sequence length="195" mass="21628">MYPQSNPTYYYPTQPIEPTHNHNLRGAPLSRLPAYPGAPRISNVTLPVRRLSPLADNDNPLPDVPFVMGLVRPLIRGEWREFPALQTSRQRGRSAGDLRAAATLYPVGELLMEVRIAGQSVHVTRIQPADGVIVSVSDVIGAIQAQWQNTRRPLSAGGDPNDGETFRRSNDGRLVWRGLRTVEDDTGLFMLILDI</sequence>
<dbReference type="EMBL" id="JAACJO010000011">
    <property type="protein sequence ID" value="KAF5352796.1"/>
    <property type="molecule type" value="Genomic_DNA"/>
</dbReference>
<reference evidence="1 2" key="1">
    <citation type="journal article" date="2020" name="ISME J.">
        <title>Uncovering the hidden diversity of litter-decomposition mechanisms in mushroom-forming fungi.</title>
        <authorList>
            <person name="Floudas D."/>
            <person name="Bentzer J."/>
            <person name="Ahren D."/>
            <person name="Johansson T."/>
            <person name="Persson P."/>
            <person name="Tunlid A."/>
        </authorList>
    </citation>
    <scope>NUCLEOTIDE SEQUENCE [LARGE SCALE GENOMIC DNA]</scope>
    <source>
        <strain evidence="1 2">CBS 146.42</strain>
    </source>
</reference>
<organism evidence="1 2">
    <name type="scientific">Leucocoprinus leucothites</name>
    <dbReference type="NCBI Taxonomy" id="201217"/>
    <lineage>
        <taxon>Eukaryota</taxon>
        <taxon>Fungi</taxon>
        <taxon>Dikarya</taxon>
        <taxon>Basidiomycota</taxon>
        <taxon>Agaricomycotina</taxon>
        <taxon>Agaricomycetes</taxon>
        <taxon>Agaricomycetidae</taxon>
        <taxon>Agaricales</taxon>
        <taxon>Agaricineae</taxon>
        <taxon>Agaricaceae</taxon>
        <taxon>Leucocoprinus</taxon>
    </lineage>
</organism>
<dbReference type="AlphaFoldDB" id="A0A8H5FXH8"/>
<proteinExistence type="predicted"/>
<keyword evidence="2" id="KW-1185">Reference proteome</keyword>
<dbReference type="OrthoDB" id="3064713at2759"/>
<gene>
    <name evidence="1" type="ORF">D9756_006227</name>
</gene>